<evidence type="ECO:0000313" key="9">
    <source>
        <dbReference type="Proteomes" id="UP000242699"/>
    </source>
</evidence>
<dbReference type="PANTHER" id="PTHR46111:SF1">
    <property type="entry name" value="RIBOSOMAL RNA SMALL SUBUNIT METHYLTRANSFERASE I"/>
    <property type="match status" value="1"/>
</dbReference>
<protein>
    <recommendedName>
        <fullName evidence="6">Ribosomal RNA small subunit methyltransferase I</fullName>
        <ecNumber evidence="6">2.1.1.198</ecNumber>
    </recommendedName>
    <alternativeName>
        <fullName evidence="6">16S rRNA 2'-O-ribose C1402 methyltransferase</fullName>
    </alternativeName>
    <alternativeName>
        <fullName evidence="6">rRNA (cytidine-2'-O-)-methyltransferase RsmI</fullName>
    </alternativeName>
</protein>
<dbReference type="Gene3D" id="3.30.950.10">
    <property type="entry name" value="Methyltransferase, Cobalt-precorrin-4 Transmethylase, Domain 2"/>
    <property type="match status" value="1"/>
</dbReference>
<evidence type="ECO:0000256" key="5">
    <source>
        <dbReference type="ARBA" id="ARBA00022691"/>
    </source>
</evidence>
<keyword evidence="5 6" id="KW-0949">S-adenosyl-L-methionine</keyword>
<sequence>MLSPDHSGVEPGHVYFVATPIGNLGDFSPRGRDVLQQVDRILCEDTRQTDILCRSFDIHRPLVSFHAHNAYRRLQQISEWLEQGESLALVSDRGMPAVSDPGQELVGWLYEHKRSFSVIPGPSAQVTAFAGSGFPHPYVFWGFLPPPGKARHARIEEIGECSYTQILYEAPHHMDRTLKDLAAVVGQDRPLVLGRELTKHFEEYWKGTIGILVAQNRDWKGEAVLVLGPPVSSEDRSEPDWNVLIDAVAELETQGHTTKEAIQLIASKHHISRRKLYNRVQKSRID</sequence>
<dbReference type="PIRSF" id="PIRSF005917">
    <property type="entry name" value="MTase_YraL"/>
    <property type="match status" value="1"/>
</dbReference>
<comment type="similarity">
    <text evidence="6">Belongs to the methyltransferase superfamily. RsmI family.</text>
</comment>
<dbReference type="InterPro" id="IPR000878">
    <property type="entry name" value="4pyrrol_Mease"/>
</dbReference>
<comment type="catalytic activity">
    <reaction evidence="6">
        <text>cytidine(1402) in 16S rRNA + S-adenosyl-L-methionine = 2'-O-methylcytidine(1402) in 16S rRNA + S-adenosyl-L-homocysteine + H(+)</text>
        <dbReference type="Rhea" id="RHEA:42924"/>
        <dbReference type="Rhea" id="RHEA-COMP:10285"/>
        <dbReference type="Rhea" id="RHEA-COMP:10286"/>
        <dbReference type="ChEBI" id="CHEBI:15378"/>
        <dbReference type="ChEBI" id="CHEBI:57856"/>
        <dbReference type="ChEBI" id="CHEBI:59789"/>
        <dbReference type="ChEBI" id="CHEBI:74495"/>
        <dbReference type="ChEBI" id="CHEBI:82748"/>
        <dbReference type="EC" id="2.1.1.198"/>
    </reaction>
</comment>
<dbReference type="EC" id="2.1.1.198" evidence="6"/>
<evidence type="ECO:0000256" key="3">
    <source>
        <dbReference type="ARBA" id="ARBA00022603"/>
    </source>
</evidence>
<dbReference type="GO" id="GO:0070677">
    <property type="term" value="F:rRNA (cytosine-2'-O-)-methyltransferase activity"/>
    <property type="evidence" value="ECO:0007669"/>
    <property type="project" value="UniProtKB-UniRule"/>
</dbReference>
<name>A0A2T2X8W1_9FIRM</name>
<evidence type="ECO:0000256" key="6">
    <source>
        <dbReference type="HAMAP-Rule" id="MF_01877"/>
    </source>
</evidence>
<comment type="subcellular location">
    <subcellularLocation>
        <location evidence="6">Cytoplasm</location>
    </subcellularLocation>
</comment>
<dbReference type="PANTHER" id="PTHR46111">
    <property type="entry name" value="RIBOSOMAL RNA SMALL SUBUNIT METHYLTRANSFERASE I"/>
    <property type="match status" value="1"/>
</dbReference>
<dbReference type="NCBIfam" id="TIGR00096">
    <property type="entry name" value="16S rRNA (cytidine(1402)-2'-O)-methyltransferase"/>
    <property type="match status" value="1"/>
</dbReference>
<feature type="domain" description="Tetrapyrrole methylase" evidence="7">
    <location>
        <begin position="13"/>
        <end position="210"/>
    </location>
</feature>
<evidence type="ECO:0000256" key="2">
    <source>
        <dbReference type="ARBA" id="ARBA00022552"/>
    </source>
</evidence>
<keyword evidence="4 6" id="KW-0808">Transferase</keyword>
<evidence type="ECO:0000259" key="7">
    <source>
        <dbReference type="Pfam" id="PF00590"/>
    </source>
</evidence>
<dbReference type="InterPro" id="IPR014777">
    <property type="entry name" value="4pyrrole_Mease_sub1"/>
</dbReference>
<dbReference type="CDD" id="cd11648">
    <property type="entry name" value="RsmI"/>
    <property type="match status" value="1"/>
</dbReference>
<gene>
    <name evidence="6 8" type="primary">rsmI</name>
    <name evidence="8" type="ORF">C7B43_04150</name>
</gene>
<dbReference type="GO" id="GO:0005737">
    <property type="term" value="C:cytoplasm"/>
    <property type="evidence" value="ECO:0007669"/>
    <property type="project" value="UniProtKB-SubCell"/>
</dbReference>
<dbReference type="InterPro" id="IPR008189">
    <property type="entry name" value="rRNA_ssu_MeTfrase_I"/>
</dbReference>
<keyword evidence="1 6" id="KW-0963">Cytoplasm</keyword>
<reference evidence="8 9" key="1">
    <citation type="journal article" date="2014" name="BMC Genomics">
        <title>Comparison of environmental and isolate Sulfobacillus genomes reveals diverse carbon, sulfur, nitrogen, and hydrogen metabolisms.</title>
        <authorList>
            <person name="Justice N.B."/>
            <person name="Norman A."/>
            <person name="Brown C.T."/>
            <person name="Singh A."/>
            <person name="Thomas B.C."/>
            <person name="Banfield J.F."/>
        </authorList>
    </citation>
    <scope>NUCLEOTIDE SEQUENCE [LARGE SCALE GENOMIC DNA]</scope>
    <source>
        <strain evidence="8">AMDSBA1</strain>
    </source>
</reference>
<evidence type="ECO:0000313" key="8">
    <source>
        <dbReference type="EMBL" id="PSR30919.1"/>
    </source>
</evidence>
<dbReference type="SUPFAM" id="SSF53790">
    <property type="entry name" value="Tetrapyrrole methylase"/>
    <property type="match status" value="1"/>
</dbReference>
<accession>A0A2T2X8W1</accession>
<comment type="function">
    <text evidence="6">Catalyzes the 2'-O-methylation of the ribose of cytidine 1402 (C1402) in 16S rRNA.</text>
</comment>
<dbReference type="Gene3D" id="3.40.1010.10">
    <property type="entry name" value="Cobalt-precorrin-4 Transmethylase, Domain 1"/>
    <property type="match status" value="1"/>
</dbReference>
<dbReference type="Pfam" id="PF00590">
    <property type="entry name" value="TP_methylase"/>
    <property type="match status" value="1"/>
</dbReference>
<dbReference type="AlphaFoldDB" id="A0A2T2X8W1"/>
<evidence type="ECO:0000256" key="4">
    <source>
        <dbReference type="ARBA" id="ARBA00022679"/>
    </source>
</evidence>
<dbReference type="HAMAP" id="MF_01877">
    <property type="entry name" value="16SrRNA_methyltr_I"/>
    <property type="match status" value="1"/>
</dbReference>
<comment type="caution">
    <text evidence="8">The sequence shown here is derived from an EMBL/GenBank/DDBJ whole genome shotgun (WGS) entry which is preliminary data.</text>
</comment>
<dbReference type="InterPro" id="IPR035996">
    <property type="entry name" value="4pyrrol_Methylase_sf"/>
</dbReference>
<dbReference type="Proteomes" id="UP000242699">
    <property type="component" value="Unassembled WGS sequence"/>
</dbReference>
<dbReference type="EMBL" id="PXYT01000006">
    <property type="protein sequence ID" value="PSR30919.1"/>
    <property type="molecule type" value="Genomic_DNA"/>
</dbReference>
<organism evidence="8 9">
    <name type="scientific">Sulfobacillus benefaciens</name>
    <dbReference type="NCBI Taxonomy" id="453960"/>
    <lineage>
        <taxon>Bacteria</taxon>
        <taxon>Bacillati</taxon>
        <taxon>Bacillota</taxon>
        <taxon>Clostridia</taxon>
        <taxon>Eubacteriales</taxon>
        <taxon>Clostridiales Family XVII. Incertae Sedis</taxon>
        <taxon>Sulfobacillus</taxon>
    </lineage>
</organism>
<dbReference type="InterPro" id="IPR014776">
    <property type="entry name" value="4pyrrole_Mease_sub2"/>
</dbReference>
<keyword evidence="2 6" id="KW-0698">rRNA processing</keyword>
<keyword evidence="3 6" id="KW-0489">Methyltransferase</keyword>
<evidence type="ECO:0000256" key="1">
    <source>
        <dbReference type="ARBA" id="ARBA00022490"/>
    </source>
</evidence>
<proteinExistence type="inferred from homology"/>